<dbReference type="PROSITE" id="PS51375">
    <property type="entry name" value="PPR"/>
    <property type="match status" value="1"/>
</dbReference>
<proteinExistence type="predicted"/>
<sequence>MVKCGLVPKAKQVFSMAGFGPEGERKRDVVLWTSMLYVYGRNGHFKEVIRLYNKMLMEGIKPDGVAFATVISTCGHTGQVNLGIDYFESMVYDFGLDPTSEHYRRRKIGIYVFLSNMFAKYGMWNEIGKLREEKKERELEKDAGCSWIEVAS</sequence>
<dbReference type="PANTHER" id="PTHR47926">
    <property type="entry name" value="PENTATRICOPEPTIDE REPEAT-CONTAINING PROTEIN"/>
    <property type="match status" value="1"/>
</dbReference>
<dbReference type="Gene3D" id="1.25.40.10">
    <property type="entry name" value="Tetratricopeptide repeat domain"/>
    <property type="match status" value="1"/>
</dbReference>
<organism evidence="3 4">
    <name type="scientific">Rhododendron williamsianum</name>
    <dbReference type="NCBI Taxonomy" id="262921"/>
    <lineage>
        <taxon>Eukaryota</taxon>
        <taxon>Viridiplantae</taxon>
        <taxon>Streptophyta</taxon>
        <taxon>Embryophyta</taxon>
        <taxon>Tracheophyta</taxon>
        <taxon>Spermatophyta</taxon>
        <taxon>Magnoliopsida</taxon>
        <taxon>eudicotyledons</taxon>
        <taxon>Gunneridae</taxon>
        <taxon>Pentapetalae</taxon>
        <taxon>asterids</taxon>
        <taxon>Ericales</taxon>
        <taxon>Ericaceae</taxon>
        <taxon>Ericoideae</taxon>
        <taxon>Rhodoreae</taxon>
        <taxon>Rhododendron</taxon>
    </lineage>
</organism>
<gene>
    <name evidence="3" type="ORF">C3L33_19849</name>
</gene>
<dbReference type="PANTHER" id="PTHR47926:SF386">
    <property type="entry name" value="PENTATRICOPEPTIDE REPEAT-CONTAINING PROTEIN"/>
    <property type="match status" value="1"/>
</dbReference>
<evidence type="ECO:0000256" key="1">
    <source>
        <dbReference type="ARBA" id="ARBA00022737"/>
    </source>
</evidence>
<evidence type="ECO:0000313" key="3">
    <source>
        <dbReference type="EMBL" id="KAE9448268.1"/>
    </source>
</evidence>
<reference evidence="3 4" key="1">
    <citation type="journal article" date="2019" name="Genome Biol. Evol.">
        <title>The Rhododendron genome and chromosomal organization provide insight into shared whole-genome duplications across the heath family (Ericaceae).</title>
        <authorList>
            <person name="Soza V.L."/>
            <person name="Lindsley D."/>
            <person name="Waalkes A."/>
            <person name="Ramage E."/>
            <person name="Patwardhan R.P."/>
            <person name="Burton J.N."/>
            <person name="Adey A."/>
            <person name="Kumar A."/>
            <person name="Qiu R."/>
            <person name="Shendure J."/>
            <person name="Hall B."/>
        </authorList>
    </citation>
    <scope>NUCLEOTIDE SEQUENCE [LARGE SCALE GENOMIC DNA]</scope>
    <source>
        <strain evidence="3">RSF 1966-606</strain>
    </source>
</reference>
<keyword evidence="1" id="KW-0677">Repeat</keyword>
<dbReference type="Proteomes" id="UP000428333">
    <property type="component" value="Linkage Group LG12"/>
</dbReference>
<dbReference type="InterPro" id="IPR046848">
    <property type="entry name" value="E_motif"/>
</dbReference>
<comment type="caution">
    <text evidence="3">The sequence shown here is derived from an EMBL/GenBank/DDBJ whole genome shotgun (WGS) entry which is preliminary data.</text>
</comment>
<feature type="non-terminal residue" evidence="3">
    <location>
        <position position="1"/>
    </location>
</feature>
<dbReference type="EMBL" id="QEFC01003440">
    <property type="protein sequence ID" value="KAE9448268.1"/>
    <property type="molecule type" value="Genomic_DNA"/>
</dbReference>
<dbReference type="NCBIfam" id="TIGR00756">
    <property type="entry name" value="PPR"/>
    <property type="match status" value="2"/>
</dbReference>
<evidence type="ECO:0000313" key="4">
    <source>
        <dbReference type="Proteomes" id="UP000428333"/>
    </source>
</evidence>
<dbReference type="Pfam" id="PF13041">
    <property type="entry name" value="PPR_2"/>
    <property type="match status" value="1"/>
</dbReference>
<dbReference type="GO" id="GO:0009451">
    <property type="term" value="P:RNA modification"/>
    <property type="evidence" value="ECO:0007669"/>
    <property type="project" value="InterPro"/>
</dbReference>
<dbReference type="GO" id="GO:0003723">
    <property type="term" value="F:RNA binding"/>
    <property type="evidence" value="ECO:0007669"/>
    <property type="project" value="InterPro"/>
</dbReference>
<dbReference type="InterPro" id="IPR011990">
    <property type="entry name" value="TPR-like_helical_dom_sf"/>
</dbReference>
<feature type="repeat" description="PPR" evidence="2">
    <location>
        <begin position="28"/>
        <end position="62"/>
    </location>
</feature>
<dbReference type="Pfam" id="PF20431">
    <property type="entry name" value="E_motif"/>
    <property type="match status" value="1"/>
</dbReference>
<evidence type="ECO:0008006" key="5">
    <source>
        <dbReference type="Google" id="ProtNLM"/>
    </source>
</evidence>
<dbReference type="InterPro" id="IPR002885">
    <property type="entry name" value="PPR_rpt"/>
</dbReference>
<dbReference type="OrthoDB" id="1917168at2759"/>
<keyword evidence="4" id="KW-1185">Reference proteome</keyword>
<protein>
    <recommendedName>
        <fullName evidence="5">Pentacotripeptide-repeat region of PRORP domain-containing protein</fullName>
    </recommendedName>
</protein>
<name>A0A6A4L057_9ERIC</name>
<dbReference type="AlphaFoldDB" id="A0A6A4L057"/>
<dbReference type="InterPro" id="IPR046960">
    <property type="entry name" value="PPR_At4g14850-like_plant"/>
</dbReference>
<evidence type="ECO:0000256" key="2">
    <source>
        <dbReference type="PROSITE-ProRule" id="PRU00708"/>
    </source>
</evidence>
<accession>A0A6A4L057</accession>